<sequence>MELRFFHQSAGPHPVLGEVFYDMAQVSPGQAGAQRYELYVCSTLEAVAQTPASCDRLLRYLASVLDGTEQSICAGGNDVVLNIDTTGVQVDISINDDWIGQPEGKFTLQEWQKILENWKYFLELPKGSDEIVLVKLL</sequence>
<organism evidence="1 2">
    <name type="scientific">Pseudomonas helmanticensis</name>
    <dbReference type="NCBI Taxonomy" id="1471381"/>
    <lineage>
        <taxon>Bacteria</taxon>
        <taxon>Pseudomonadati</taxon>
        <taxon>Pseudomonadota</taxon>
        <taxon>Gammaproteobacteria</taxon>
        <taxon>Pseudomonadales</taxon>
        <taxon>Pseudomonadaceae</taxon>
        <taxon>Pseudomonas</taxon>
    </lineage>
</organism>
<gene>
    <name evidence="1" type="ORF">EDF87_10167</name>
</gene>
<proteinExistence type="predicted"/>
<name>A0A4R7VTB0_9PSED</name>
<protein>
    <submittedName>
        <fullName evidence="1">Uncharacterized protein</fullName>
    </submittedName>
</protein>
<evidence type="ECO:0000313" key="2">
    <source>
        <dbReference type="Proteomes" id="UP000295804"/>
    </source>
</evidence>
<evidence type="ECO:0000313" key="1">
    <source>
        <dbReference type="EMBL" id="TDV53002.1"/>
    </source>
</evidence>
<dbReference type="RefSeq" id="WP_134173652.1">
    <property type="nucleotide sequence ID" value="NZ_SOCQ01000001.1"/>
</dbReference>
<dbReference type="EMBL" id="SOCQ01000001">
    <property type="protein sequence ID" value="TDV53002.1"/>
    <property type="molecule type" value="Genomic_DNA"/>
</dbReference>
<reference evidence="1 2" key="1">
    <citation type="submission" date="2019-03" db="EMBL/GenBank/DDBJ databases">
        <title>Genomic analyses of the natural microbiome of Caenorhabditis elegans.</title>
        <authorList>
            <person name="Samuel B."/>
        </authorList>
    </citation>
    <scope>NUCLEOTIDE SEQUENCE [LARGE SCALE GENOMIC DNA]</scope>
    <source>
        <strain evidence="1 2">BIGb0525</strain>
    </source>
</reference>
<accession>A0A4R7VTB0</accession>
<comment type="caution">
    <text evidence="1">The sequence shown here is derived from an EMBL/GenBank/DDBJ whole genome shotgun (WGS) entry which is preliminary data.</text>
</comment>
<dbReference type="Proteomes" id="UP000295804">
    <property type="component" value="Unassembled WGS sequence"/>
</dbReference>
<dbReference type="AlphaFoldDB" id="A0A4R7VTB0"/>